<dbReference type="AlphaFoldDB" id="A0AAJ1IGG6"/>
<evidence type="ECO:0000313" key="6">
    <source>
        <dbReference type="Proteomes" id="UP001221217"/>
    </source>
</evidence>
<accession>A0AAJ1IGG6</accession>
<dbReference type="InterPro" id="IPR018062">
    <property type="entry name" value="HTH_AraC-typ_CS"/>
</dbReference>
<proteinExistence type="predicted"/>
<protein>
    <submittedName>
        <fullName evidence="5">AraC family transcriptional regulator</fullName>
    </submittedName>
</protein>
<dbReference type="PROSITE" id="PS00041">
    <property type="entry name" value="HTH_ARAC_FAMILY_1"/>
    <property type="match status" value="1"/>
</dbReference>
<keyword evidence="2" id="KW-0238">DNA-binding</keyword>
<evidence type="ECO:0000313" key="5">
    <source>
        <dbReference type="EMBL" id="MDC7227754.1"/>
    </source>
</evidence>
<organism evidence="5 6">
    <name type="scientific">Candidatus Thalassospirochaeta sargassi</name>
    <dbReference type="NCBI Taxonomy" id="3119039"/>
    <lineage>
        <taxon>Bacteria</taxon>
        <taxon>Pseudomonadati</taxon>
        <taxon>Spirochaetota</taxon>
        <taxon>Spirochaetia</taxon>
        <taxon>Spirochaetales</taxon>
        <taxon>Spirochaetaceae</taxon>
        <taxon>Candidatus Thalassospirochaeta</taxon>
    </lineage>
</organism>
<gene>
    <name evidence="5" type="ORF">PQJ61_13400</name>
</gene>
<dbReference type="SUPFAM" id="SSF51215">
    <property type="entry name" value="Regulatory protein AraC"/>
    <property type="match status" value="1"/>
</dbReference>
<dbReference type="EMBL" id="JAQQAL010000032">
    <property type="protein sequence ID" value="MDC7227754.1"/>
    <property type="molecule type" value="Genomic_DNA"/>
</dbReference>
<dbReference type="GO" id="GO:0043565">
    <property type="term" value="F:sequence-specific DNA binding"/>
    <property type="evidence" value="ECO:0007669"/>
    <property type="project" value="InterPro"/>
</dbReference>
<keyword evidence="1" id="KW-0805">Transcription regulation</keyword>
<dbReference type="Pfam" id="PF02311">
    <property type="entry name" value="AraC_binding"/>
    <property type="match status" value="1"/>
</dbReference>
<dbReference type="Pfam" id="PF12833">
    <property type="entry name" value="HTH_18"/>
    <property type="match status" value="1"/>
</dbReference>
<dbReference type="InterPro" id="IPR009057">
    <property type="entry name" value="Homeodomain-like_sf"/>
</dbReference>
<name>A0AAJ1IGG6_9SPIO</name>
<feature type="domain" description="HTH araC/xylS-type" evidence="4">
    <location>
        <begin position="186"/>
        <end position="284"/>
    </location>
</feature>
<dbReference type="PROSITE" id="PS01124">
    <property type="entry name" value="HTH_ARAC_FAMILY_2"/>
    <property type="match status" value="1"/>
</dbReference>
<evidence type="ECO:0000259" key="4">
    <source>
        <dbReference type="PROSITE" id="PS01124"/>
    </source>
</evidence>
<dbReference type="PRINTS" id="PR00032">
    <property type="entry name" value="HTHARAC"/>
</dbReference>
<dbReference type="InterPro" id="IPR020449">
    <property type="entry name" value="Tscrpt_reg_AraC-type_HTH"/>
</dbReference>
<dbReference type="Gene3D" id="2.60.120.280">
    <property type="entry name" value="Regulatory protein AraC"/>
    <property type="match status" value="1"/>
</dbReference>
<dbReference type="CDD" id="cd06986">
    <property type="entry name" value="cupin_MmsR-like_N"/>
    <property type="match status" value="1"/>
</dbReference>
<dbReference type="GO" id="GO:0003700">
    <property type="term" value="F:DNA-binding transcription factor activity"/>
    <property type="evidence" value="ECO:0007669"/>
    <property type="project" value="InterPro"/>
</dbReference>
<dbReference type="PANTHER" id="PTHR43280">
    <property type="entry name" value="ARAC-FAMILY TRANSCRIPTIONAL REGULATOR"/>
    <property type="match status" value="1"/>
</dbReference>
<dbReference type="PANTHER" id="PTHR43280:SF30">
    <property type="entry name" value="MMSAB OPERON REGULATORY PROTEIN"/>
    <property type="match status" value="1"/>
</dbReference>
<dbReference type="SUPFAM" id="SSF46689">
    <property type="entry name" value="Homeodomain-like"/>
    <property type="match status" value="2"/>
</dbReference>
<evidence type="ECO:0000256" key="2">
    <source>
        <dbReference type="ARBA" id="ARBA00023125"/>
    </source>
</evidence>
<sequence length="286" mass="32089">MKKRDGFKDQILIVIPPELYVSAKEFTKNLYITDIGYFPQAAEHWVKRPEGCSSCILIICIRGKGIIESNSGRYDIKAGEAVIIPEYYPHNYGSAEGNAWDIFWVHFSGKAAADACRHVYSSEACKPFELKPGNKSRLLFSEICAELSKGLSPTGYELSCGKFWFLISSLSADRKSGIKDGSGIISSCIGIMESRIDGSLSLNELSRMVSVTPQYLCRLFKNKTGHSPIEHYTVLKIQVACRLLDMTTESISSISSRIGIEDPYYFSRVFKKVMGSSPRQYRNRQK</sequence>
<dbReference type="InterPro" id="IPR037923">
    <property type="entry name" value="HTH-like"/>
</dbReference>
<keyword evidence="3" id="KW-0804">Transcription</keyword>
<reference evidence="5 6" key="1">
    <citation type="submission" date="2022-12" db="EMBL/GenBank/DDBJ databases">
        <title>Metagenome assembled genome from gulf of manar.</title>
        <authorList>
            <person name="Kohli P."/>
            <person name="Pk S."/>
            <person name="Venkata Ramana C."/>
            <person name="Sasikala C."/>
        </authorList>
    </citation>
    <scope>NUCLEOTIDE SEQUENCE [LARGE SCALE GENOMIC DNA]</scope>
    <source>
        <strain evidence="5">JB008</strain>
    </source>
</reference>
<comment type="caution">
    <text evidence="5">The sequence shown here is derived from an EMBL/GenBank/DDBJ whole genome shotgun (WGS) entry which is preliminary data.</text>
</comment>
<dbReference type="Proteomes" id="UP001221217">
    <property type="component" value="Unassembled WGS sequence"/>
</dbReference>
<dbReference type="SMART" id="SM00342">
    <property type="entry name" value="HTH_ARAC"/>
    <property type="match status" value="1"/>
</dbReference>
<dbReference type="InterPro" id="IPR018060">
    <property type="entry name" value="HTH_AraC"/>
</dbReference>
<evidence type="ECO:0000256" key="1">
    <source>
        <dbReference type="ARBA" id="ARBA00023015"/>
    </source>
</evidence>
<dbReference type="Gene3D" id="1.10.10.60">
    <property type="entry name" value="Homeodomain-like"/>
    <property type="match status" value="2"/>
</dbReference>
<evidence type="ECO:0000256" key="3">
    <source>
        <dbReference type="ARBA" id="ARBA00023163"/>
    </source>
</evidence>
<dbReference type="InterPro" id="IPR003313">
    <property type="entry name" value="AraC-bd"/>
</dbReference>